<accession>A0A6G6A681</accession>
<evidence type="ECO:0000256" key="4">
    <source>
        <dbReference type="ARBA" id="ARBA00004673"/>
    </source>
</evidence>
<feature type="transmembrane region" description="Helical" evidence="25">
    <location>
        <begin position="243"/>
        <end position="259"/>
    </location>
</feature>
<dbReference type="UniPathway" id="UPA00705"/>
<dbReference type="GeneID" id="44797393"/>
<evidence type="ECO:0000256" key="14">
    <source>
        <dbReference type="ARBA" id="ARBA00022792"/>
    </source>
</evidence>
<feature type="transmembrane region" description="Helical" evidence="25">
    <location>
        <begin position="303"/>
        <end position="326"/>
    </location>
</feature>
<feature type="transmembrane region" description="Helical" evidence="25">
    <location>
        <begin position="146"/>
        <end position="171"/>
    </location>
</feature>
<keyword evidence="18 25" id="KW-1133">Transmembrane helix</keyword>
<geneLocation type="mitochondrion" evidence="27"/>
<evidence type="ECO:0000256" key="24">
    <source>
        <dbReference type="RuleBase" id="RU000369"/>
    </source>
</evidence>
<sequence length="513" mass="56503">MLPQKWLFSTNHKDIGTLYFLFGAWAGMVGTSMSMIIRAELGQPGSLIGDDQIYNVIITAHAFVMIFFMVMPIMIGGFGNWLVPLMIGAPDMAFPRMNNMSFWLLPPSLTLLLMSSMVDNGAGTGWTVYPPLAGAIAHGGGSVDLAIFSLHLAGVSSILGAVNFITTAINMRSESMTLDQTPLFVWSVAITALLLLLSLPVLAGAITMLLTDRNLNTSFFDPAGGGDPILYQHLFWFFGHPEVYILILPGFGIISHIVCQESGKIESFGTLGMIYAMLSIGLMGFIVWAHHMFTVGMDVDTRAYFTSATMIIAVPTGIKVFSWLATLYGTKFKFNPPLLWALGFIFLFTIGGLTGLVLANSSLDIILHDTYYVVAHFHYVLSMGAVFAIMGGVIQWYPLFTGLTMNNTWLKIQFTIMFIGVNLTFFPQHFLGLAGMPRRYSDYPDAYTSWNVISSIGSTISIVGIILFILIMWESMITNRTIMFSSNMNSSTEWLQNNPPAEHSYSELPLISS</sequence>
<organism evidence="27">
    <name type="scientific">Sinopodisma wudangshanensis</name>
    <dbReference type="NCBI Taxonomy" id="1257436"/>
    <lineage>
        <taxon>Eukaryota</taxon>
        <taxon>Metazoa</taxon>
        <taxon>Ecdysozoa</taxon>
        <taxon>Arthropoda</taxon>
        <taxon>Hexapoda</taxon>
        <taxon>Insecta</taxon>
        <taxon>Pterygota</taxon>
        <taxon>Neoptera</taxon>
        <taxon>Polyneoptera</taxon>
        <taxon>Orthoptera</taxon>
        <taxon>Caelifera</taxon>
        <taxon>Acrididea</taxon>
        <taxon>Acridomorpha</taxon>
        <taxon>Acridoidea</taxon>
        <taxon>Acrididae</taxon>
        <taxon>Melanoplinae</taxon>
        <taxon>Podismini</taxon>
        <taxon>Sinopodisma</taxon>
    </lineage>
</organism>
<keyword evidence="16" id="KW-1278">Translocase</keyword>
<evidence type="ECO:0000256" key="10">
    <source>
        <dbReference type="ARBA" id="ARBA00022617"/>
    </source>
</evidence>
<dbReference type="GO" id="GO:0046872">
    <property type="term" value="F:metal ion binding"/>
    <property type="evidence" value="ECO:0007669"/>
    <property type="project" value="UniProtKB-KW"/>
</dbReference>
<dbReference type="GO" id="GO:0006123">
    <property type="term" value="P:mitochondrial electron transport, cytochrome c to oxygen"/>
    <property type="evidence" value="ECO:0007669"/>
    <property type="project" value="TreeGrafter"/>
</dbReference>
<keyword evidence="22 24" id="KW-0472">Membrane</keyword>
<proteinExistence type="inferred from homology"/>
<reference evidence="27" key="1">
    <citation type="submission" date="2019-06" db="EMBL/GenBank/DDBJ databases">
        <title>MtOrt: An empirical mitochondrial amino acid substitution model for evolutionary studies of Orthoptera insects.</title>
        <authorList>
            <person name="Chang H."/>
            <person name="Nie Y."/>
            <person name="Zhang N."/>
            <person name="Zhang X."/>
            <person name="Sun H."/>
            <person name="Mao Y."/>
            <person name="Q Z."/>
            <person name="Huang Y."/>
        </authorList>
    </citation>
    <scope>NUCLEOTIDE SEQUENCE</scope>
</reference>
<evidence type="ECO:0000256" key="25">
    <source>
        <dbReference type="SAM" id="Phobius"/>
    </source>
</evidence>
<evidence type="ECO:0000256" key="13">
    <source>
        <dbReference type="ARBA" id="ARBA00022723"/>
    </source>
</evidence>
<dbReference type="InterPro" id="IPR000883">
    <property type="entry name" value="Cyt_C_Oxase_1"/>
</dbReference>
<comment type="subunit">
    <text evidence="6">Component of the cytochrome c oxidase (complex IV, CIV), a multisubunit enzyme composed of a catalytic core of 3 subunits and several supernumerary subunits. The complex exists as a monomer or a dimer and forms supercomplexes (SCs) in the inner mitochondrial membrane with ubiquinol-cytochrome c oxidoreductase (cytochrome b-c1 complex, complex III, CIII).</text>
</comment>
<comment type="subcellular location">
    <subcellularLocation>
        <location evidence="3 24">Mitochondrion inner membrane</location>
        <topology evidence="3 24">Multi-pass membrane protein</topology>
    </subcellularLocation>
</comment>
<keyword evidence="20 24" id="KW-0186">Copper</keyword>
<name>A0A6G6A681_9ORTH</name>
<feature type="domain" description="Cytochrome oxidase subunit I profile" evidence="26">
    <location>
        <begin position="1"/>
        <end position="512"/>
    </location>
</feature>
<feature type="transmembrane region" description="Helical" evidence="25">
    <location>
        <begin position="18"/>
        <end position="37"/>
    </location>
</feature>
<comment type="cofactor">
    <cofactor evidence="2">
        <name>heme</name>
        <dbReference type="ChEBI" id="CHEBI:30413"/>
    </cofactor>
</comment>
<protein>
    <recommendedName>
        <fullName evidence="8 24">Cytochrome c oxidase subunit 1</fullName>
        <ecNumber evidence="7 24">7.1.1.9</ecNumber>
    </recommendedName>
</protein>
<feature type="transmembrane region" description="Helical" evidence="25">
    <location>
        <begin position="338"/>
        <end position="359"/>
    </location>
</feature>
<feature type="transmembrane region" description="Helical" evidence="25">
    <location>
        <begin position="57"/>
        <end position="83"/>
    </location>
</feature>
<dbReference type="Gene3D" id="1.20.210.10">
    <property type="entry name" value="Cytochrome c oxidase-like, subunit I domain"/>
    <property type="match status" value="1"/>
</dbReference>
<evidence type="ECO:0000256" key="2">
    <source>
        <dbReference type="ARBA" id="ARBA00001971"/>
    </source>
</evidence>
<evidence type="ECO:0000256" key="20">
    <source>
        <dbReference type="ARBA" id="ARBA00023008"/>
    </source>
</evidence>
<comment type="function">
    <text evidence="24">Component of the cytochrome c oxidase, the last enzyme in the mitochondrial electron transport chain which drives oxidative phosphorylation. The respiratory chain contains 3 multisubunit complexes succinate dehydrogenase (complex II, CII), ubiquinol-cytochrome c oxidoreductase (cytochrome b-c1 complex, complex III, CIII) and cytochrome c oxidase (complex IV, CIV), that cooperate to transfer electrons derived from NADH and succinate to molecular oxygen, creating an electrochemical gradient over the inner membrane that drives transmembrane transport and the ATP synthase. Cytochrome c oxidase is the component of the respiratory chain that catalyzes the reduction of oxygen to water. Electrons originating from reduced cytochrome c in the intermembrane space (IMS) are transferred via the dinuclear copper A center (CU(A)) of subunit 2 and heme A of subunit 1 to the active site in subunit 1, a binuclear center (BNC) formed by heme A3 and copper B (CU(B)). The BNC reduces molecular oxygen to 2 water molecules using 4 electrons from cytochrome c in the IMS and 4 protons from the mitochondrial matrix.</text>
</comment>
<evidence type="ECO:0000313" key="27">
    <source>
        <dbReference type="EMBL" id="QID03760.1"/>
    </source>
</evidence>
<evidence type="ECO:0000259" key="26">
    <source>
        <dbReference type="PROSITE" id="PS50855"/>
    </source>
</evidence>
<dbReference type="CDD" id="cd01663">
    <property type="entry name" value="Cyt_c_Oxidase_I"/>
    <property type="match status" value="1"/>
</dbReference>
<evidence type="ECO:0000256" key="17">
    <source>
        <dbReference type="ARBA" id="ARBA00022982"/>
    </source>
</evidence>
<evidence type="ECO:0000256" key="6">
    <source>
        <dbReference type="ARBA" id="ARBA00011164"/>
    </source>
</evidence>
<keyword evidence="12 24" id="KW-0812">Transmembrane</keyword>
<evidence type="ECO:0000256" key="21">
    <source>
        <dbReference type="ARBA" id="ARBA00023128"/>
    </source>
</evidence>
<keyword evidence="21 24" id="KW-0496">Mitochondrion</keyword>
<evidence type="ECO:0000256" key="19">
    <source>
        <dbReference type="ARBA" id="ARBA00023004"/>
    </source>
</evidence>
<evidence type="ECO:0000256" key="5">
    <source>
        <dbReference type="ARBA" id="ARBA00009578"/>
    </source>
</evidence>
<dbReference type="GO" id="GO:0015990">
    <property type="term" value="P:electron transport coupled proton transport"/>
    <property type="evidence" value="ECO:0007669"/>
    <property type="project" value="TreeGrafter"/>
</dbReference>
<keyword evidence="17 24" id="KW-0249">Electron transport</keyword>
<evidence type="ECO:0000256" key="18">
    <source>
        <dbReference type="ARBA" id="ARBA00022989"/>
    </source>
</evidence>
<keyword evidence="9 24" id="KW-0813">Transport</keyword>
<evidence type="ECO:0000256" key="16">
    <source>
        <dbReference type="ARBA" id="ARBA00022967"/>
    </source>
</evidence>
<dbReference type="InterPro" id="IPR033944">
    <property type="entry name" value="Cyt_c_oxase_su1_dom"/>
</dbReference>
<dbReference type="PROSITE" id="PS50855">
    <property type="entry name" value="COX1"/>
    <property type="match status" value="1"/>
</dbReference>
<feature type="transmembrane region" description="Helical" evidence="25">
    <location>
        <begin position="412"/>
        <end position="430"/>
    </location>
</feature>
<evidence type="ECO:0000256" key="22">
    <source>
        <dbReference type="ARBA" id="ARBA00023136"/>
    </source>
</evidence>
<dbReference type="GO" id="GO:0005743">
    <property type="term" value="C:mitochondrial inner membrane"/>
    <property type="evidence" value="ECO:0007669"/>
    <property type="project" value="UniProtKB-SubCell"/>
</dbReference>
<feature type="transmembrane region" description="Helical" evidence="25">
    <location>
        <begin position="183"/>
        <end position="210"/>
    </location>
</feature>
<dbReference type="EC" id="7.1.1.9" evidence="7 24"/>
<gene>
    <name evidence="27" type="primary">COX1</name>
</gene>
<dbReference type="InterPro" id="IPR023615">
    <property type="entry name" value="Cyt_c_Oxase_su1_BS"/>
</dbReference>
<dbReference type="Pfam" id="PF00115">
    <property type="entry name" value="COX1"/>
    <property type="match status" value="1"/>
</dbReference>
<evidence type="ECO:0000256" key="12">
    <source>
        <dbReference type="ARBA" id="ARBA00022692"/>
    </source>
</evidence>
<dbReference type="InterPro" id="IPR023616">
    <property type="entry name" value="Cyt_c_oxase-like_su1_dom"/>
</dbReference>
<evidence type="ECO:0000256" key="1">
    <source>
        <dbReference type="ARBA" id="ARBA00001935"/>
    </source>
</evidence>
<dbReference type="InterPro" id="IPR036927">
    <property type="entry name" value="Cyt_c_oxase-like_su1_sf"/>
</dbReference>
<comment type="pathway">
    <text evidence="4 24">Energy metabolism; oxidative phosphorylation.</text>
</comment>
<dbReference type="GO" id="GO:0004129">
    <property type="term" value="F:cytochrome-c oxidase activity"/>
    <property type="evidence" value="ECO:0007669"/>
    <property type="project" value="UniProtKB-EC"/>
</dbReference>
<evidence type="ECO:0000256" key="23">
    <source>
        <dbReference type="ARBA" id="ARBA00049512"/>
    </source>
</evidence>
<dbReference type="PANTHER" id="PTHR10422:SF18">
    <property type="entry name" value="CYTOCHROME C OXIDASE SUBUNIT 1"/>
    <property type="match status" value="1"/>
</dbReference>
<evidence type="ECO:0000256" key="15">
    <source>
        <dbReference type="ARBA" id="ARBA00022842"/>
    </source>
</evidence>
<feature type="transmembrane region" description="Helical" evidence="25">
    <location>
        <begin position="379"/>
        <end position="400"/>
    </location>
</feature>
<dbReference type="FunFam" id="1.20.210.10:FF:000001">
    <property type="entry name" value="Cytochrome c oxidase subunit 1"/>
    <property type="match status" value="1"/>
</dbReference>
<evidence type="ECO:0000256" key="3">
    <source>
        <dbReference type="ARBA" id="ARBA00004448"/>
    </source>
</evidence>
<dbReference type="SUPFAM" id="SSF81442">
    <property type="entry name" value="Cytochrome c oxidase subunit I-like"/>
    <property type="match status" value="1"/>
</dbReference>
<keyword evidence="13 24" id="KW-0479">Metal-binding</keyword>
<dbReference type="PROSITE" id="PS00077">
    <property type="entry name" value="COX1_CUB"/>
    <property type="match status" value="1"/>
</dbReference>
<dbReference type="PRINTS" id="PR01165">
    <property type="entry name" value="CYCOXIDASEI"/>
</dbReference>
<dbReference type="PANTHER" id="PTHR10422">
    <property type="entry name" value="CYTOCHROME C OXIDASE SUBUNIT 1"/>
    <property type="match status" value="1"/>
</dbReference>
<evidence type="ECO:0000256" key="9">
    <source>
        <dbReference type="ARBA" id="ARBA00022448"/>
    </source>
</evidence>
<comment type="similarity">
    <text evidence="5 24">Belongs to the heme-copper respiratory oxidase family.</text>
</comment>
<keyword evidence="14 24" id="KW-0999">Mitochondrion inner membrane</keyword>
<keyword evidence="15" id="KW-0460">Magnesium</keyword>
<feature type="transmembrane region" description="Helical" evidence="25">
    <location>
        <begin position="271"/>
        <end position="291"/>
    </location>
</feature>
<comment type="cofactor">
    <cofactor evidence="1">
        <name>Cu cation</name>
        <dbReference type="ChEBI" id="CHEBI:23378"/>
    </cofactor>
</comment>
<dbReference type="CTD" id="4512"/>
<dbReference type="RefSeq" id="YP_009740772.1">
    <property type="nucleotide sequence ID" value="NC_046547.1"/>
</dbReference>
<evidence type="ECO:0000256" key="8">
    <source>
        <dbReference type="ARBA" id="ARBA00015947"/>
    </source>
</evidence>
<feature type="transmembrane region" description="Helical" evidence="25">
    <location>
        <begin position="450"/>
        <end position="473"/>
    </location>
</feature>
<evidence type="ECO:0000256" key="11">
    <source>
        <dbReference type="ARBA" id="ARBA00022660"/>
    </source>
</evidence>
<keyword evidence="10 24" id="KW-0349">Heme</keyword>
<keyword evidence="11 24" id="KW-0679">Respiratory chain</keyword>
<evidence type="ECO:0000256" key="7">
    <source>
        <dbReference type="ARBA" id="ARBA00012949"/>
    </source>
</evidence>
<keyword evidence="19 24" id="KW-0408">Iron</keyword>
<dbReference type="GO" id="GO:0020037">
    <property type="term" value="F:heme binding"/>
    <property type="evidence" value="ECO:0007669"/>
    <property type="project" value="InterPro"/>
</dbReference>
<dbReference type="GO" id="GO:0045277">
    <property type="term" value="C:respiratory chain complex IV"/>
    <property type="evidence" value="ECO:0007669"/>
    <property type="project" value="InterPro"/>
</dbReference>
<dbReference type="AlphaFoldDB" id="A0A6G6A681"/>
<dbReference type="EMBL" id="MN083187">
    <property type="protein sequence ID" value="QID03760.1"/>
    <property type="molecule type" value="Genomic_DNA"/>
</dbReference>
<comment type="catalytic activity">
    <reaction evidence="23">
        <text>4 Fe(II)-[cytochrome c] + O2 + 8 H(+)(in) = 4 Fe(III)-[cytochrome c] + 2 H2O + 4 H(+)(out)</text>
        <dbReference type="Rhea" id="RHEA:11436"/>
        <dbReference type="Rhea" id="RHEA-COMP:10350"/>
        <dbReference type="Rhea" id="RHEA-COMP:14399"/>
        <dbReference type="ChEBI" id="CHEBI:15377"/>
        <dbReference type="ChEBI" id="CHEBI:15378"/>
        <dbReference type="ChEBI" id="CHEBI:15379"/>
        <dbReference type="ChEBI" id="CHEBI:29033"/>
        <dbReference type="ChEBI" id="CHEBI:29034"/>
        <dbReference type="EC" id="7.1.1.9"/>
    </reaction>
    <physiologicalReaction direction="left-to-right" evidence="23">
        <dbReference type="Rhea" id="RHEA:11437"/>
    </physiologicalReaction>
</comment>